<name>A0A059XH49_9RHOD</name>
<dbReference type="AlphaFoldDB" id="A0A059XH49"/>
<dbReference type="EMBL" id="KJ776837">
    <property type="protein sequence ID" value="AIA21468.1"/>
    <property type="molecule type" value="Genomic_DNA"/>
</dbReference>
<evidence type="ECO:0000313" key="1">
    <source>
        <dbReference type="EMBL" id="AIA21468.1"/>
    </source>
</evidence>
<protein>
    <submittedName>
        <fullName evidence="1">Uncharacterized protein</fullName>
    </submittedName>
</protein>
<accession>A0A059XH49</accession>
<organism evidence="1">
    <name type="scientific">Pyropia fucicola</name>
    <dbReference type="NCBI Taxonomy" id="144551"/>
    <lineage>
        <taxon>Eukaryota</taxon>
        <taxon>Rhodophyta</taxon>
        <taxon>Bangiophyceae</taxon>
        <taxon>Bangiales</taxon>
        <taxon>Bangiaceae</taxon>
        <taxon>Pyropia</taxon>
    </lineage>
</organism>
<keyword evidence="1" id="KW-0934">Plastid</keyword>
<proteinExistence type="predicted"/>
<gene>
    <name evidence="1" type="primary">orf62</name>
</gene>
<sequence>MKNKIQLKINYALVLSVTTAVYGYKSYQPTTNTLLIKDQGNMPVFSKRPTAFIPIILLKKNHQNPLTQNLEIVSYILMELEVENLSIEFSLYLDI</sequence>
<geneLocation type="plastid" evidence="1"/>
<reference evidence="1" key="1">
    <citation type="journal article" date="2014" name="Sci. Rep.">
        <title>Minimally destructive sampling of type specimens of Pyropia (Bangiales, Rhodophyta) recovers complete plastid and mitochondrial genomes.</title>
        <authorList>
            <person name="Hughey J.R."/>
            <person name="Gabrielson P.W."/>
            <person name="Rohmer L."/>
            <person name="Tortolani J."/>
            <person name="Silva M."/>
            <person name="Miller K.A."/>
            <person name="Young J.D."/>
            <person name="Martell C."/>
            <person name="Ruediger E."/>
        </authorList>
    </citation>
    <scope>NUCLEOTIDE SEQUENCE</scope>
</reference>